<evidence type="ECO:0000256" key="1">
    <source>
        <dbReference type="ARBA" id="ARBA00004922"/>
    </source>
</evidence>
<evidence type="ECO:0000256" key="5">
    <source>
        <dbReference type="ARBA" id="ARBA00022692"/>
    </source>
</evidence>
<dbReference type="UniPathway" id="UPA00378"/>
<keyword evidence="7 11" id="KW-1133">Transmembrane helix</keyword>
<comment type="pathway">
    <text evidence="1">Protein modification; protein glycosylation.</text>
</comment>
<evidence type="ECO:0000256" key="7">
    <source>
        <dbReference type="ARBA" id="ARBA00022989"/>
    </source>
</evidence>
<dbReference type="Gene3D" id="3.40.50.11660">
    <property type="entry name" value="Glycosyl transferase family 10, C-terminal domain"/>
    <property type="match status" value="1"/>
</dbReference>
<keyword evidence="4 11" id="KW-0808">Transferase</keyword>
<accession>A0A818FL04</accession>
<keyword evidence="5 11" id="KW-0812">Transmembrane</keyword>
<evidence type="ECO:0000256" key="2">
    <source>
        <dbReference type="ARBA" id="ARBA00008919"/>
    </source>
</evidence>
<protein>
    <recommendedName>
        <fullName evidence="11">Fucosyltransferase</fullName>
        <ecNumber evidence="11">2.4.1.-</ecNumber>
    </recommendedName>
</protein>
<comment type="subcellular location">
    <subcellularLocation>
        <location evidence="10">Endomembrane system</location>
        <topology evidence="10">Single-pass type II membrane protein</topology>
    </subcellularLocation>
    <subcellularLocation>
        <location evidence="11">Golgi apparatus</location>
        <location evidence="11">Golgi stack membrane</location>
        <topology evidence="11">Single-pass type II membrane protein</topology>
    </subcellularLocation>
</comment>
<evidence type="ECO:0000259" key="12">
    <source>
        <dbReference type="Pfam" id="PF00852"/>
    </source>
</evidence>
<dbReference type="GO" id="GO:0046920">
    <property type="term" value="F:alpha-(1-&gt;3)-fucosyltransferase activity"/>
    <property type="evidence" value="ECO:0007669"/>
    <property type="project" value="TreeGrafter"/>
</dbReference>
<dbReference type="PANTHER" id="PTHR11929">
    <property type="entry name" value="ALPHA- 1,3 -FUCOSYLTRANSFERASE"/>
    <property type="match status" value="1"/>
</dbReference>
<dbReference type="Pfam" id="PF00852">
    <property type="entry name" value="Glyco_transf_10"/>
    <property type="match status" value="1"/>
</dbReference>
<dbReference type="EMBL" id="CAJNOO010000695">
    <property type="protein sequence ID" value="CAF1012993.1"/>
    <property type="molecule type" value="Genomic_DNA"/>
</dbReference>
<feature type="domain" description="Fucosyltransferase C-terminal" evidence="12">
    <location>
        <begin position="257"/>
        <end position="403"/>
    </location>
</feature>
<name>A0A818FL04_9BILA</name>
<dbReference type="InterPro" id="IPR001503">
    <property type="entry name" value="Glyco_trans_10"/>
</dbReference>
<keyword evidence="8 11" id="KW-0472">Membrane</keyword>
<dbReference type="InterPro" id="IPR038577">
    <property type="entry name" value="GT10-like_C_sf"/>
</dbReference>
<comment type="caution">
    <text evidence="14">The sequence shown here is derived from an EMBL/GenBank/DDBJ whole genome shotgun (WGS) entry which is preliminary data.</text>
</comment>
<keyword evidence="9" id="KW-0325">Glycoprotein</keyword>
<evidence type="ECO:0000256" key="9">
    <source>
        <dbReference type="ARBA" id="ARBA00023180"/>
    </source>
</evidence>
<dbReference type="OrthoDB" id="427096at2759"/>
<keyword evidence="6" id="KW-0735">Signal-anchor</keyword>
<sequence length="498" mass="58182">MSIIEQASNNIYHWFTIDLEHRNGNLALSVFYLIFGVILLNLYFLGQLYFHYENNQETKQHQNQHQHQHSNDFFSINDKRNELVNQPSYEMNSLKKSSEFLVLDWTGHQHIFREQDPIKCDFSYITRDYCVSKFKSLTNDILRLNLTERCIRLFTLTVRWTDDQSRLKEADLISYHSIHMPSNNLPKLERNDKRQQYSTVYVLESEIHSSGGHDWHEIDFPMWYNLEHSYPEPATYFDIKTYLDKLFASVRVPFSKKTKSAPIIWIISNCNAYNGRQSLVRQLMSYIPIDSFGGCLNNAKSAEAQTRAQSNSELYASYKFVISIENSNCEDYVTEKLIDALSSTAVPIVASRDRKPDYTRFAPNHSYINVYDYKTVKELADHLNYLSNNETAYNEYLWFRRSPANKYATSGITERSLGENLRLADEILGTNATMRQWLLAKEASINKYCKLVKFIHTTYWKLIYKRKKSNRPTPNEVCLPANDIAIYFANSSVAIVAA</sequence>
<evidence type="ECO:0000256" key="11">
    <source>
        <dbReference type="RuleBase" id="RU003832"/>
    </source>
</evidence>
<feature type="transmembrane region" description="Helical" evidence="11">
    <location>
        <begin position="30"/>
        <end position="50"/>
    </location>
</feature>
<dbReference type="AlphaFoldDB" id="A0A818FL04"/>
<dbReference type="Proteomes" id="UP000663882">
    <property type="component" value="Unassembled WGS sequence"/>
</dbReference>
<evidence type="ECO:0000313" key="15">
    <source>
        <dbReference type="Proteomes" id="UP000663823"/>
    </source>
</evidence>
<gene>
    <name evidence="14" type="ORF">OTI717_LOCUS329</name>
    <name evidence="13" type="ORF">RFH988_LOCUS14782</name>
</gene>
<dbReference type="InterPro" id="IPR055270">
    <property type="entry name" value="Glyco_tran_10_C"/>
</dbReference>
<dbReference type="EC" id="2.4.1.-" evidence="11"/>
<evidence type="ECO:0000256" key="3">
    <source>
        <dbReference type="ARBA" id="ARBA00022676"/>
    </source>
</evidence>
<dbReference type="Proteomes" id="UP000663823">
    <property type="component" value="Unassembled WGS sequence"/>
</dbReference>
<proteinExistence type="inferred from homology"/>
<reference evidence="14" key="1">
    <citation type="submission" date="2021-02" db="EMBL/GenBank/DDBJ databases">
        <authorList>
            <person name="Nowell W R."/>
        </authorList>
    </citation>
    <scope>NUCLEOTIDE SEQUENCE</scope>
</reference>
<evidence type="ECO:0000313" key="14">
    <source>
        <dbReference type="EMBL" id="CAF3477718.1"/>
    </source>
</evidence>
<evidence type="ECO:0000256" key="4">
    <source>
        <dbReference type="ARBA" id="ARBA00022679"/>
    </source>
</evidence>
<keyword evidence="11" id="KW-0333">Golgi apparatus</keyword>
<evidence type="ECO:0000313" key="13">
    <source>
        <dbReference type="EMBL" id="CAF1012993.1"/>
    </source>
</evidence>
<dbReference type="GO" id="GO:0032580">
    <property type="term" value="C:Golgi cisterna membrane"/>
    <property type="evidence" value="ECO:0007669"/>
    <property type="project" value="UniProtKB-SubCell"/>
</dbReference>
<dbReference type="SUPFAM" id="SSF53756">
    <property type="entry name" value="UDP-Glycosyltransferase/glycogen phosphorylase"/>
    <property type="match status" value="1"/>
</dbReference>
<evidence type="ECO:0000256" key="10">
    <source>
        <dbReference type="ARBA" id="ARBA00060399"/>
    </source>
</evidence>
<evidence type="ECO:0000256" key="8">
    <source>
        <dbReference type="ARBA" id="ARBA00023136"/>
    </source>
</evidence>
<organism evidence="14 15">
    <name type="scientific">Rotaria sordida</name>
    <dbReference type="NCBI Taxonomy" id="392033"/>
    <lineage>
        <taxon>Eukaryota</taxon>
        <taxon>Metazoa</taxon>
        <taxon>Spiralia</taxon>
        <taxon>Gnathifera</taxon>
        <taxon>Rotifera</taxon>
        <taxon>Eurotatoria</taxon>
        <taxon>Bdelloidea</taxon>
        <taxon>Philodinida</taxon>
        <taxon>Philodinidae</taxon>
        <taxon>Rotaria</taxon>
    </lineage>
</organism>
<comment type="similarity">
    <text evidence="2 11">Belongs to the glycosyltransferase 10 family.</text>
</comment>
<keyword evidence="3 11" id="KW-0328">Glycosyltransferase</keyword>
<dbReference type="FunFam" id="3.40.50.11660:FF:000002">
    <property type="entry name" value="Alpha-(1,3)-fucosyltransferase"/>
    <property type="match status" value="1"/>
</dbReference>
<dbReference type="EMBL" id="CAJOAX010000011">
    <property type="protein sequence ID" value="CAF3477718.1"/>
    <property type="molecule type" value="Genomic_DNA"/>
</dbReference>
<dbReference type="PANTHER" id="PTHR11929:SF145">
    <property type="entry name" value="ALPHA-(1,3)-FUCOSYLTRANSFERASE FUT-1"/>
    <property type="match status" value="1"/>
</dbReference>
<evidence type="ECO:0000256" key="6">
    <source>
        <dbReference type="ARBA" id="ARBA00022968"/>
    </source>
</evidence>